<sequence>MHLLIFSILHGTEELQAEVGGSKRGYTELYLSNQRRYIFSPLARFALTLGNCPKLLSRQFLRQSPDVEGNRVRGFVDLKSCDAHPQE</sequence>
<evidence type="ECO:0000313" key="2">
    <source>
        <dbReference type="Proteomes" id="UP000607653"/>
    </source>
</evidence>
<comment type="caution">
    <text evidence="1">The sequence shown here is derived from an EMBL/GenBank/DDBJ whole genome shotgun (WGS) entry which is preliminary data.</text>
</comment>
<name>A0A822YFU1_NELNU</name>
<protein>
    <submittedName>
        <fullName evidence="1">Uncharacterized protein</fullName>
    </submittedName>
</protein>
<organism evidence="1 2">
    <name type="scientific">Nelumbo nucifera</name>
    <name type="common">Sacred lotus</name>
    <dbReference type="NCBI Taxonomy" id="4432"/>
    <lineage>
        <taxon>Eukaryota</taxon>
        <taxon>Viridiplantae</taxon>
        <taxon>Streptophyta</taxon>
        <taxon>Embryophyta</taxon>
        <taxon>Tracheophyta</taxon>
        <taxon>Spermatophyta</taxon>
        <taxon>Magnoliopsida</taxon>
        <taxon>Proteales</taxon>
        <taxon>Nelumbonaceae</taxon>
        <taxon>Nelumbo</taxon>
    </lineage>
</organism>
<gene>
    <name evidence="1" type="ORF">HUJ06_031566</name>
</gene>
<dbReference type="AlphaFoldDB" id="A0A822YFU1"/>
<dbReference type="Proteomes" id="UP000607653">
    <property type="component" value="Unassembled WGS sequence"/>
</dbReference>
<accession>A0A822YFU1</accession>
<evidence type="ECO:0000313" key="1">
    <source>
        <dbReference type="EMBL" id="DAD30099.1"/>
    </source>
</evidence>
<reference evidence="1 2" key="1">
    <citation type="journal article" date="2020" name="Mol. Biol. Evol.">
        <title>Distinct Expression and Methylation Patterns for Genes with Different Fates following a Single Whole-Genome Duplication in Flowering Plants.</title>
        <authorList>
            <person name="Shi T."/>
            <person name="Rahmani R.S."/>
            <person name="Gugger P.F."/>
            <person name="Wang M."/>
            <person name="Li H."/>
            <person name="Zhang Y."/>
            <person name="Li Z."/>
            <person name="Wang Q."/>
            <person name="Van de Peer Y."/>
            <person name="Marchal K."/>
            <person name="Chen J."/>
        </authorList>
    </citation>
    <scope>NUCLEOTIDE SEQUENCE [LARGE SCALE GENOMIC DNA]</scope>
    <source>
        <tissue evidence="1">Leaf</tissue>
    </source>
</reference>
<proteinExistence type="predicted"/>
<dbReference type="EMBL" id="DUZY01000002">
    <property type="protein sequence ID" value="DAD30099.1"/>
    <property type="molecule type" value="Genomic_DNA"/>
</dbReference>
<keyword evidence="2" id="KW-1185">Reference proteome</keyword>